<accession>L5M6M0</accession>
<name>L5M6M0_MYODS</name>
<sequence>MGGEKGLRAEPSCRLAHTRCPQALGVQLRCEGHGLTRWQFEDQRTIVPTSWRKSLSDLEMTVEVLFAKQCELGGKQSEELTPMRTLLLVKPADAHSVL</sequence>
<gene>
    <name evidence="1" type="ORF">MDA_GLEAN10015949</name>
</gene>
<dbReference type="AlphaFoldDB" id="L5M6M0"/>
<reference evidence="2" key="1">
    <citation type="journal article" date="2013" name="Science">
        <title>Comparative analysis of bat genomes provides insight into the evolution of flight and immunity.</title>
        <authorList>
            <person name="Zhang G."/>
            <person name="Cowled C."/>
            <person name="Shi Z."/>
            <person name="Huang Z."/>
            <person name="Bishop-Lilly K.A."/>
            <person name="Fang X."/>
            <person name="Wynne J.W."/>
            <person name="Xiong Z."/>
            <person name="Baker M.L."/>
            <person name="Zhao W."/>
            <person name="Tachedjian M."/>
            <person name="Zhu Y."/>
            <person name="Zhou P."/>
            <person name="Jiang X."/>
            <person name="Ng J."/>
            <person name="Yang L."/>
            <person name="Wu L."/>
            <person name="Xiao J."/>
            <person name="Feng Y."/>
            <person name="Chen Y."/>
            <person name="Sun X."/>
            <person name="Zhang Y."/>
            <person name="Marsh G.A."/>
            <person name="Crameri G."/>
            <person name="Broder C.C."/>
            <person name="Frey K.G."/>
            <person name="Wang L.F."/>
            <person name="Wang J."/>
        </authorList>
    </citation>
    <scope>NUCLEOTIDE SEQUENCE [LARGE SCALE GENOMIC DNA]</scope>
</reference>
<evidence type="ECO:0000313" key="2">
    <source>
        <dbReference type="Proteomes" id="UP000010556"/>
    </source>
</evidence>
<protein>
    <submittedName>
        <fullName evidence="1">Uncharacterized protein</fullName>
    </submittedName>
</protein>
<dbReference type="Proteomes" id="UP000010556">
    <property type="component" value="Unassembled WGS sequence"/>
</dbReference>
<proteinExistence type="predicted"/>
<evidence type="ECO:0000313" key="1">
    <source>
        <dbReference type="EMBL" id="ELK34006.1"/>
    </source>
</evidence>
<organism evidence="1 2">
    <name type="scientific">Myotis davidii</name>
    <name type="common">David's myotis</name>
    <dbReference type="NCBI Taxonomy" id="225400"/>
    <lineage>
        <taxon>Eukaryota</taxon>
        <taxon>Metazoa</taxon>
        <taxon>Chordata</taxon>
        <taxon>Craniata</taxon>
        <taxon>Vertebrata</taxon>
        <taxon>Euteleostomi</taxon>
        <taxon>Mammalia</taxon>
        <taxon>Eutheria</taxon>
        <taxon>Laurasiatheria</taxon>
        <taxon>Chiroptera</taxon>
        <taxon>Yangochiroptera</taxon>
        <taxon>Vespertilionidae</taxon>
        <taxon>Myotis</taxon>
    </lineage>
</organism>
<keyword evidence="2" id="KW-1185">Reference proteome</keyword>
<dbReference type="EMBL" id="KB103523">
    <property type="protein sequence ID" value="ELK34006.1"/>
    <property type="molecule type" value="Genomic_DNA"/>
</dbReference>